<keyword evidence="4" id="KW-1185">Reference proteome</keyword>
<dbReference type="OrthoDB" id="9814572at2"/>
<evidence type="ECO:0000256" key="2">
    <source>
        <dbReference type="ARBA" id="ARBA00022747"/>
    </source>
</evidence>
<comment type="similarity">
    <text evidence="1">Belongs to the N(4)/N(6)-methyltransferase family.</text>
</comment>
<proteinExistence type="inferred from homology"/>
<gene>
    <name evidence="3" type="ORF">MBHS_04022</name>
</gene>
<evidence type="ECO:0000313" key="4">
    <source>
        <dbReference type="Proteomes" id="UP000236724"/>
    </source>
</evidence>
<sequence length="93" mass="10898">MTIDQKKQLEQQLWNIADSLRGKMNADEFRDYCQGGCLRTQDLLQKSWIWSDFPLIFVKYTQYSPQIMKKSASNQLSLATASVLGRPPRFYFL</sequence>
<dbReference type="Gene3D" id="1.20.1260.30">
    <property type="match status" value="1"/>
</dbReference>
<evidence type="ECO:0000313" key="3">
    <source>
        <dbReference type="EMBL" id="SEH08132.1"/>
    </source>
</evidence>
<dbReference type="InterPro" id="IPR038333">
    <property type="entry name" value="T1MK-like_N_sf"/>
</dbReference>
<dbReference type="AlphaFoldDB" id="A0A1H6FDI3"/>
<organism evidence="3 4">
    <name type="scientific">Candidatus Venteria ishoeyi</name>
    <dbReference type="NCBI Taxonomy" id="1899563"/>
    <lineage>
        <taxon>Bacteria</taxon>
        <taxon>Pseudomonadati</taxon>
        <taxon>Pseudomonadota</taxon>
        <taxon>Gammaproteobacteria</taxon>
        <taxon>Thiotrichales</taxon>
        <taxon>Thiotrichaceae</taxon>
        <taxon>Venteria</taxon>
    </lineage>
</organism>
<dbReference type="EMBL" id="FMSV02000543">
    <property type="protein sequence ID" value="SEH08132.1"/>
    <property type="molecule type" value="Genomic_DNA"/>
</dbReference>
<name>A0A1H6FDI3_9GAMM</name>
<dbReference type="GO" id="GO:0009307">
    <property type="term" value="P:DNA restriction-modification system"/>
    <property type="evidence" value="ECO:0007669"/>
    <property type="project" value="UniProtKB-KW"/>
</dbReference>
<protein>
    <submittedName>
        <fullName evidence="3">Uncharacterized protein</fullName>
    </submittedName>
</protein>
<accession>A0A1H6FDI3</accession>
<keyword evidence="2" id="KW-0680">Restriction system</keyword>
<dbReference type="Proteomes" id="UP000236724">
    <property type="component" value="Unassembled WGS sequence"/>
</dbReference>
<reference evidence="3 4" key="1">
    <citation type="submission" date="2016-10" db="EMBL/GenBank/DDBJ databases">
        <authorList>
            <person name="de Groot N.N."/>
        </authorList>
    </citation>
    <scope>NUCLEOTIDE SEQUENCE [LARGE SCALE GENOMIC DNA]</scope>
    <source>
        <strain evidence="3">MBHS1</strain>
    </source>
</reference>
<evidence type="ECO:0000256" key="1">
    <source>
        <dbReference type="ARBA" id="ARBA00006594"/>
    </source>
</evidence>